<dbReference type="GO" id="GO:0006508">
    <property type="term" value="P:proteolysis"/>
    <property type="evidence" value="ECO:0007669"/>
    <property type="project" value="UniProtKB-KW"/>
</dbReference>
<keyword evidence="2" id="KW-0645">Protease</keyword>
<keyword evidence="5" id="KW-1133">Transmembrane helix</keyword>
<evidence type="ECO:0000256" key="1">
    <source>
        <dbReference type="ARBA" id="ARBA00008683"/>
    </source>
</evidence>
<evidence type="ECO:0000313" key="8">
    <source>
        <dbReference type="Proteomes" id="UP000054010"/>
    </source>
</evidence>
<evidence type="ECO:0000256" key="3">
    <source>
        <dbReference type="ARBA" id="ARBA00022801"/>
    </source>
</evidence>
<dbReference type="InterPro" id="IPR047272">
    <property type="entry name" value="S49_SppA_C"/>
</dbReference>
<dbReference type="InterPro" id="IPR004635">
    <property type="entry name" value="Pept_S49_SppA"/>
</dbReference>
<dbReference type="Pfam" id="PF01343">
    <property type="entry name" value="Peptidase_S49"/>
    <property type="match status" value="1"/>
</dbReference>
<comment type="similarity">
    <text evidence="1">Belongs to the peptidase S49 family.</text>
</comment>
<comment type="caution">
    <text evidence="7">The sequence shown here is derived from an EMBL/GenBank/DDBJ whole genome shotgun (WGS) entry which is preliminary data.</text>
</comment>
<sequence>METETEKAKEKPRGGRGWLIALSIIIGLVLSCAILPLGGMALLLAFADGGSTSSGPLTAPRWQEQTVMGSGLDRVVIIEVSGTIGVASDPFGSSLGQNDILSQIKQAAKDPLVRAVVLRVDSPGGGVVASSEIHAELVKLREAGKTLVVSMGATAASGGYYISAPAERIYANKDTFTGSLGVILSLTNYGEAFDNLGLKSYVYKSGNLKDIGSPLREPTAEENAVLQRVVDEAYQGFVDVIVEGRGLPRERVLEIADGRIYTGAQALELGLVDELGNLEEAIAGAMELANLDSALVVRYTSSSSLRSLLLSRLSAPQATSDPLGLRNITDPPAPVLEYRWRP</sequence>
<keyword evidence="3" id="KW-0378">Hydrolase</keyword>
<dbReference type="eggNOG" id="COG0616">
    <property type="taxonomic scope" value="Bacteria"/>
</dbReference>
<organism evidence="7 8">
    <name type="scientific">Oscillochloris trichoides DG-6</name>
    <dbReference type="NCBI Taxonomy" id="765420"/>
    <lineage>
        <taxon>Bacteria</taxon>
        <taxon>Bacillati</taxon>
        <taxon>Chloroflexota</taxon>
        <taxon>Chloroflexia</taxon>
        <taxon>Chloroflexales</taxon>
        <taxon>Chloroflexineae</taxon>
        <taxon>Oscillochloridaceae</taxon>
        <taxon>Oscillochloris</taxon>
    </lineage>
</organism>
<evidence type="ECO:0000259" key="6">
    <source>
        <dbReference type="Pfam" id="PF01343"/>
    </source>
</evidence>
<keyword evidence="5" id="KW-0472">Membrane</keyword>
<dbReference type="InterPro" id="IPR029045">
    <property type="entry name" value="ClpP/crotonase-like_dom_sf"/>
</dbReference>
<evidence type="ECO:0000256" key="4">
    <source>
        <dbReference type="ARBA" id="ARBA00022825"/>
    </source>
</evidence>
<dbReference type="AlphaFoldDB" id="E1ID70"/>
<dbReference type="Proteomes" id="UP000054010">
    <property type="component" value="Unassembled WGS sequence"/>
</dbReference>
<dbReference type="InterPro" id="IPR002142">
    <property type="entry name" value="Peptidase_S49"/>
</dbReference>
<dbReference type="Gene3D" id="6.20.330.10">
    <property type="match status" value="1"/>
</dbReference>
<dbReference type="PROSITE" id="PS51257">
    <property type="entry name" value="PROKAR_LIPOPROTEIN"/>
    <property type="match status" value="1"/>
</dbReference>
<feature type="transmembrane region" description="Helical" evidence="5">
    <location>
        <begin position="20"/>
        <end position="47"/>
    </location>
</feature>
<name>E1ID70_9CHLR</name>
<dbReference type="PANTHER" id="PTHR42987">
    <property type="entry name" value="PEPTIDASE S49"/>
    <property type="match status" value="1"/>
</dbReference>
<feature type="domain" description="Peptidase S49" evidence="6">
    <location>
        <begin position="140"/>
        <end position="291"/>
    </location>
</feature>
<dbReference type="CDD" id="cd07023">
    <property type="entry name" value="S49_Sppa_N_C"/>
    <property type="match status" value="1"/>
</dbReference>
<keyword evidence="4" id="KW-0720">Serine protease</keyword>
<dbReference type="STRING" id="765420.OSCT_1271"/>
<dbReference type="GO" id="GO:0008236">
    <property type="term" value="F:serine-type peptidase activity"/>
    <property type="evidence" value="ECO:0007669"/>
    <property type="project" value="UniProtKB-KW"/>
</dbReference>
<dbReference type="EMBL" id="ADVR01000037">
    <property type="protein sequence ID" value="EFO80873.1"/>
    <property type="molecule type" value="Genomic_DNA"/>
</dbReference>
<dbReference type="PANTHER" id="PTHR42987:SF7">
    <property type="entry name" value="SIGNAL PEPTIDE PEPTIDASE SPPA-RELATED"/>
    <property type="match status" value="1"/>
</dbReference>
<dbReference type="NCBIfam" id="TIGR00706">
    <property type="entry name" value="SppA_dom"/>
    <property type="match status" value="1"/>
</dbReference>
<keyword evidence="8" id="KW-1185">Reference proteome</keyword>
<evidence type="ECO:0000256" key="5">
    <source>
        <dbReference type="SAM" id="Phobius"/>
    </source>
</evidence>
<dbReference type="SUPFAM" id="SSF52096">
    <property type="entry name" value="ClpP/crotonase"/>
    <property type="match status" value="1"/>
</dbReference>
<dbReference type="Gene3D" id="3.90.226.10">
    <property type="entry name" value="2-enoyl-CoA Hydratase, Chain A, domain 1"/>
    <property type="match status" value="1"/>
</dbReference>
<protein>
    <submittedName>
        <fullName evidence="7">Signal peptide peptidase SppA, 36K type</fullName>
    </submittedName>
</protein>
<evidence type="ECO:0000256" key="2">
    <source>
        <dbReference type="ARBA" id="ARBA00022670"/>
    </source>
</evidence>
<dbReference type="OrthoDB" id="9764363at2"/>
<dbReference type="HOGENOM" id="CLU_046540_0_1_0"/>
<proteinExistence type="inferred from homology"/>
<reference evidence="7 8" key="1">
    <citation type="journal article" date="2011" name="J. Bacteriol.">
        <title>Draft genome sequence of the anoxygenic filamentous phototrophic bacterium Oscillochloris trichoides subsp. DG-6.</title>
        <authorList>
            <person name="Kuznetsov B.B."/>
            <person name="Ivanovsky R.N."/>
            <person name="Keppen O.I."/>
            <person name="Sukhacheva M.V."/>
            <person name="Bumazhkin B.K."/>
            <person name="Patutina E.O."/>
            <person name="Beletsky A.V."/>
            <person name="Mardanov A.V."/>
            <person name="Baslerov R.V."/>
            <person name="Panteleeva A.N."/>
            <person name="Kolganova T.V."/>
            <person name="Ravin N.V."/>
            <person name="Skryabin K.G."/>
        </authorList>
    </citation>
    <scope>NUCLEOTIDE SEQUENCE [LARGE SCALE GENOMIC DNA]</scope>
    <source>
        <strain evidence="7 8">DG-6</strain>
    </source>
</reference>
<keyword evidence="5" id="KW-0812">Transmembrane</keyword>
<gene>
    <name evidence="7" type="ORF">OSCT_1271</name>
</gene>
<accession>E1ID70</accession>
<evidence type="ECO:0000313" key="7">
    <source>
        <dbReference type="EMBL" id="EFO80873.1"/>
    </source>
</evidence>